<feature type="modified residue" description="4-aspartylphosphate" evidence="1">
    <location>
        <position position="66"/>
    </location>
</feature>
<dbReference type="Gene3D" id="3.40.50.2300">
    <property type="match status" value="1"/>
</dbReference>
<keyword evidence="4" id="KW-1185">Reference proteome</keyword>
<dbReference type="RefSeq" id="WP_187016844.1">
    <property type="nucleotide sequence ID" value="NZ_JACRUK010000002.1"/>
</dbReference>
<dbReference type="EMBL" id="JACRUL010000002">
    <property type="protein sequence ID" value="MBC5843145.1"/>
    <property type="molecule type" value="Genomic_DNA"/>
</dbReference>
<reference evidence="3 4" key="1">
    <citation type="submission" date="2020-08" db="EMBL/GenBank/DDBJ databases">
        <title>Description of novel Flavobacterium F-392 isolate.</title>
        <authorList>
            <person name="Saticioglu I.B."/>
            <person name="Duman M."/>
            <person name="Altun S."/>
        </authorList>
    </citation>
    <scope>NUCLEOTIDE SEQUENCE [LARGE SCALE GENOMIC DNA]</scope>
    <source>
        <strain evidence="3 4">F-392</strain>
    </source>
</reference>
<organism evidence="3 4">
    <name type="scientific">Flavobacterium muglaense</name>
    <dbReference type="NCBI Taxonomy" id="2764716"/>
    <lineage>
        <taxon>Bacteria</taxon>
        <taxon>Pseudomonadati</taxon>
        <taxon>Bacteroidota</taxon>
        <taxon>Flavobacteriia</taxon>
        <taxon>Flavobacteriales</taxon>
        <taxon>Flavobacteriaceae</taxon>
        <taxon>Flavobacterium</taxon>
    </lineage>
</organism>
<name>A0A923SE90_9FLAO</name>
<dbReference type="GO" id="GO:0000160">
    <property type="term" value="P:phosphorelay signal transduction system"/>
    <property type="evidence" value="ECO:0007669"/>
    <property type="project" value="InterPro"/>
</dbReference>
<dbReference type="AlphaFoldDB" id="A0A923SE90"/>
<evidence type="ECO:0000313" key="4">
    <source>
        <dbReference type="Proteomes" id="UP000641454"/>
    </source>
</evidence>
<protein>
    <submittedName>
        <fullName evidence="3">Response regulator</fullName>
    </submittedName>
</protein>
<dbReference type="InterPro" id="IPR011006">
    <property type="entry name" value="CheY-like_superfamily"/>
</dbReference>
<comment type="caution">
    <text evidence="3">The sequence shown here is derived from an EMBL/GenBank/DDBJ whole genome shotgun (WGS) entry which is preliminary data.</text>
</comment>
<dbReference type="PANTHER" id="PTHR44520">
    <property type="entry name" value="RESPONSE REGULATOR RCP1-RELATED"/>
    <property type="match status" value="1"/>
</dbReference>
<accession>A0A923SE90</accession>
<sequence>MLDLILCVDDDPITLMLCKKVIQKSLLSKEIITAQNGEEALEYFKNLNDLKSQNTAVNLPQLVFLDLNMPVMGGWEFLDEFNTTHYKHVNTIKIVVLSSTVDPDDLEKANTYPMVLDFLPKPITTSMLKYVTSKVTIAK</sequence>
<dbReference type="SUPFAM" id="SSF52172">
    <property type="entry name" value="CheY-like"/>
    <property type="match status" value="1"/>
</dbReference>
<feature type="domain" description="Response regulatory" evidence="2">
    <location>
        <begin position="4"/>
        <end position="136"/>
    </location>
</feature>
<dbReference type="SMART" id="SM00448">
    <property type="entry name" value="REC"/>
    <property type="match status" value="1"/>
</dbReference>
<dbReference type="Pfam" id="PF00072">
    <property type="entry name" value="Response_reg"/>
    <property type="match status" value="1"/>
</dbReference>
<keyword evidence="1" id="KW-0597">Phosphoprotein</keyword>
<evidence type="ECO:0000313" key="3">
    <source>
        <dbReference type="EMBL" id="MBC5843145.1"/>
    </source>
</evidence>
<dbReference type="PANTHER" id="PTHR44520:SF2">
    <property type="entry name" value="RESPONSE REGULATOR RCP1"/>
    <property type="match status" value="1"/>
</dbReference>
<dbReference type="Proteomes" id="UP000641454">
    <property type="component" value="Unassembled WGS sequence"/>
</dbReference>
<dbReference type="InterPro" id="IPR001789">
    <property type="entry name" value="Sig_transdc_resp-reg_receiver"/>
</dbReference>
<dbReference type="PROSITE" id="PS50110">
    <property type="entry name" value="RESPONSE_REGULATORY"/>
    <property type="match status" value="1"/>
</dbReference>
<evidence type="ECO:0000256" key="1">
    <source>
        <dbReference type="PROSITE-ProRule" id="PRU00169"/>
    </source>
</evidence>
<proteinExistence type="predicted"/>
<dbReference type="InterPro" id="IPR052893">
    <property type="entry name" value="TCS_response_regulator"/>
</dbReference>
<gene>
    <name evidence="3" type="ORF">H8R25_01650</name>
</gene>
<evidence type="ECO:0000259" key="2">
    <source>
        <dbReference type="PROSITE" id="PS50110"/>
    </source>
</evidence>